<dbReference type="PANTHER" id="PTHR11449">
    <property type="entry name" value="RIBOSOMAL PROTEIN L30"/>
    <property type="match status" value="1"/>
</dbReference>
<gene>
    <name evidence="4" type="primary">rpl30e</name>
    <name evidence="6" type="ORF">BTN85_1791</name>
</gene>
<dbReference type="STRING" id="1903181.BTN85_1791"/>
<dbReference type="InterPro" id="IPR000231">
    <property type="entry name" value="Ribosomal_eL30"/>
</dbReference>
<dbReference type="AlphaFoldDB" id="A0A1Q6DRZ3"/>
<dbReference type="FunCoup" id="A0A1Q6DRZ3">
    <property type="interactions" value="141"/>
</dbReference>
<dbReference type="InterPro" id="IPR029064">
    <property type="entry name" value="Ribosomal_eL30-like_sf"/>
</dbReference>
<dbReference type="EMBL" id="MSDW01000002">
    <property type="protein sequence ID" value="OKY77145.1"/>
    <property type="molecule type" value="Genomic_DNA"/>
</dbReference>
<dbReference type="Pfam" id="PF01248">
    <property type="entry name" value="Ribosomal_L7Ae"/>
    <property type="match status" value="1"/>
</dbReference>
<dbReference type="InParanoid" id="A0A1Q6DRZ3"/>
<dbReference type="SUPFAM" id="SSF55315">
    <property type="entry name" value="L30e-like"/>
    <property type="match status" value="1"/>
</dbReference>
<dbReference type="GO" id="GO:0022625">
    <property type="term" value="C:cytosolic large ribosomal subunit"/>
    <property type="evidence" value="ECO:0007669"/>
    <property type="project" value="InterPro"/>
</dbReference>
<evidence type="ECO:0000256" key="1">
    <source>
        <dbReference type="ARBA" id="ARBA00022980"/>
    </source>
</evidence>
<dbReference type="GO" id="GO:0003723">
    <property type="term" value="F:RNA binding"/>
    <property type="evidence" value="ECO:0007669"/>
    <property type="project" value="InterPro"/>
</dbReference>
<dbReference type="Gene3D" id="3.30.1330.30">
    <property type="match status" value="1"/>
</dbReference>
<sequence length="104" mass="11255">MDFEKAIEDVLNTGEVKIGSNETIKSLENEQAELVIVASNCPKEINEEINQKSKEAGTRVIETDYQNYELGKVCGRPHTVASLSITDAGDSGILGLKETGGQDE</sequence>
<proteinExistence type="inferred from homology"/>
<protein>
    <recommendedName>
        <fullName evidence="3 4">Large ribosomal subunit protein eL30</fullName>
    </recommendedName>
</protein>
<keyword evidence="2 4" id="KW-0687">Ribonucleoprotein</keyword>
<comment type="similarity">
    <text evidence="4">Belongs to the eukaryotic ribosomal protein eL30 family.</text>
</comment>
<evidence type="ECO:0000256" key="3">
    <source>
        <dbReference type="ARBA" id="ARBA00035231"/>
    </source>
</evidence>
<dbReference type="InterPro" id="IPR004038">
    <property type="entry name" value="Ribosomal_eL8/eL30/eS12/Gad45"/>
</dbReference>
<accession>A0A1Q6DRZ3</accession>
<evidence type="ECO:0000259" key="5">
    <source>
        <dbReference type="Pfam" id="PF01248"/>
    </source>
</evidence>
<name>A0A1Q6DRZ3_METT1</name>
<dbReference type="GO" id="GO:0006412">
    <property type="term" value="P:translation"/>
    <property type="evidence" value="ECO:0007669"/>
    <property type="project" value="UniProtKB-UniRule"/>
</dbReference>
<evidence type="ECO:0000256" key="2">
    <source>
        <dbReference type="ARBA" id="ARBA00023274"/>
    </source>
</evidence>
<organism evidence="6 7">
    <name type="scientific">Methanohalarchaeum thermophilum</name>
    <dbReference type="NCBI Taxonomy" id="1903181"/>
    <lineage>
        <taxon>Archaea</taxon>
        <taxon>Methanobacteriati</taxon>
        <taxon>Methanobacteriota</taxon>
        <taxon>Methanonatronarchaeia</taxon>
        <taxon>Methanonatronarchaeales</taxon>
        <taxon>Methanonatronarchaeaceae</taxon>
        <taxon>Candidatus Methanohalarchaeum</taxon>
    </lineage>
</organism>
<feature type="domain" description="Ribosomal protein eL8/eL30/eS12/Gadd45" evidence="5">
    <location>
        <begin position="2"/>
        <end position="94"/>
    </location>
</feature>
<reference evidence="6" key="1">
    <citation type="submission" date="2016-12" db="EMBL/GenBank/DDBJ databases">
        <title>Discovery of methanogenic haloarchaea.</title>
        <authorList>
            <person name="Sorokin D.Y."/>
            <person name="Makarova K.S."/>
            <person name="Abbas B."/>
            <person name="Ferrer M."/>
            <person name="Golyshin P.N."/>
        </authorList>
    </citation>
    <scope>NUCLEOTIDE SEQUENCE [LARGE SCALE GENOMIC DNA]</scope>
    <source>
        <strain evidence="6">HMET1</strain>
    </source>
</reference>
<keyword evidence="1 4" id="KW-0689">Ribosomal protein</keyword>
<evidence type="ECO:0000313" key="7">
    <source>
        <dbReference type="Proteomes" id="UP000185744"/>
    </source>
</evidence>
<dbReference type="InterPro" id="IPR039109">
    <property type="entry name" value="Ribosomal_eL30-like"/>
</dbReference>
<evidence type="ECO:0000256" key="4">
    <source>
        <dbReference type="HAMAP-Rule" id="MF_00481"/>
    </source>
</evidence>
<dbReference type="HAMAP" id="MF_00481">
    <property type="entry name" value="Ribosomal_eL30"/>
    <property type="match status" value="1"/>
</dbReference>
<dbReference type="NCBIfam" id="NF002172">
    <property type="entry name" value="PRK01018.1"/>
    <property type="match status" value="1"/>
</dbReference>
<evidence type="ECO:0000313" key="6">
    <source>
        <dbReference type="EMBL" id="OKY77145.1"/>
    </source>
</evidence>
<comment type="caution">
    <text evidence="6">The sequence shown here is derived from an EMBL/GenBank/DDBJ whole genome shotgun (WGS) entry which is preliminary data.</text>
</comment>
<dbReference type="Proteomes" id="UP000185744">
    <property type="component" value="Unassembled WGS sequence"/>
</dbReference>
<dbReference type="GO" id="GO:0003735">
    <property type="term" value="F:structural constituent of ribosome"/>
    <property type="evidence" value="ECO:0007669"/>
    <property type="project" value="InterPro"/>
</dbReference>
<keyword evidence="7" id="KW-1185">Reference proteome</keyword>